<sequence>MFGRQRDNLEAAIGQRYVNALQFTYFDAQIHSIGFFVAPELIYCNVLVCIYRNVDIGRTETSPVASGSTWPGMWNDWILYLQRIVNNHQLYVMISEQDEVLLSYMIDLKVSEGE</sequence>
<reference evidence="1" key="1">
    <citation type="submission" date="2022-03" db="EMBL/GenBank/DDBJ databases">
        <title>Genomic analyses of argali, domestic sheep and their hybrids provide insights into chromosomal evolution, heterosis and genetic basis of agronomic traits.</title>
        <authorList>
            <person name="Li M."/>
        </authorList>
    </citation>
    <scope>NUCLEOTIDE SEQUENCE</scope>
    <source>
        <strain evidence="1">CAU-MHL-2022a</strain>
        <tissue evidence="1">Skin</tissue>
    </source>
</reference>
<evidence type="ECO:0000313" key="2">
    <source>
        <dbReference type="Proteomes" id="UP001214576"/>
    </source>
</evidence>
<protein>
    <submittedName>
        <fullName evidence="1">Uncharacterized protein</fullName>
    </submittedName>
</protein>
<accession>A0AAD4UHZ9</accession>
<name>A0AAD4UHZ9_OVIAM</name>
<proteinExistence type="predicted"/>
<evidence type="ECO:0000313" key="1">
    <source>
        <dbReference type="EMBL" id="KAI4544972.1"/>
    </source>
</evidence>
<gene>
    <name evidence="1" type="ORF">MG293_005238</name>
</gene>
<dbReference type="EMBL" id="JAKZEL010000003">
    <property type="protein sequence ID" value="KAI4544972.1"/>
    <property type="molecule type" value="Genomic_DNA"/>
</dbReference>
<comment type="caution">
    <text evidence="1">The sequence shown here is derived from an EMBL/GenBank/DDBJ whole genome shotgun (WGS) entry which is preliminary data.</text>
</comment>
<organism evidence="1 2">
    <name type="scientific">Ovis ammon polii</name>
    <dbReference type="NCBI Taxonomy" id="230172"/>
    <lineage>
        <taxon>Eukaryota</taxon>
        <taxon>Metazoa</taxon>
        <taxon>Chordata</taxon>
        <taxon>Craniata</taxon>
        <taxon>Vertebrata</taxon>
        <taxon>Euteleostomi</taxon>
        <taxon>Mammalia</taxon>
        <taxon>Eutheria</taxon>
        <taxon>Laurasiatheria</taxon>
        <taxon>Artiodactyla</taxon>
        <taxon>Ruminantia</taxon>
        <taxon>Pecora</taxon>
        <taxon>Bovidae</taxon>
        <taxon>Caprinae</taxon>
        <taxon>Ovis</taxon>
    </lineage>
</organism>
<dbReference type="Proteomes" id="UP001214576">
    <property type="component" value="Unassembled WGS sequence"/>
</dbReference>
<keyword evidence="2" id="KW-1185">Reference proteome</keyword>
<dbReference type="AlphaFoldDB" id="A0AAD4UHZ9"/>